<name>A0A1I8ACS0_9BILA</name>
<keyword evidence="2" id="KW-1185">Reference proteome</keyword>
<reference evidence="3" key="1">
    <citation type="submission" date="2016-11" db="UniProtKB">
        <authorList>
            <consortium name="WormBaseParasite"/>
        </authorList>
    </citation>
    <scope>IDENTIFICATION</scope>
</reference>
<dbReference type="AlphaFoldDB" id="A0A1I8ACS0"/>
<accession>A0A1I8ACS0</accession>
<evidence type="ECO:0000313" key="2">
    <source>
        <dbReference type="Proteomes" id="UP000095287"/>
    </source>
</evidence>
<dbReference type="Proteomes" id="UP000095287">
    <property type="component" value="Unplaced"/>
</dbReference>
<dbReference type="WBParaSite" id="L893_g4271.t1">
    <property type="protein sequence ID" value="L893_g4271.t1"/>
    <property type="gene ID" value="L893_g4271"/>
</dbReference>
<feature type="region of interest" description="Disordered" evidence="1">
    <location>
        <begin position="1"/>
        <end position="20"/>
    </location>
</feature>
<proteinExistence type="predicted"/>
<sequence length="156" mass="17317">MSIRDVSREEEISSGACRRDTAADISEPAATSTVGGALWALLCPTFRCPSPEHIPSPGLCCVAAFLMDEQFVGSPVLFQQLITVSRCAQAPKIEISVVRQLRRACSVSWNRSNGWKTYKTFIAFYPSYVKQLQMEFVYIHLLGLSVGILKVTLTRK</sequence>
<organism evidence="2 3">
    <name type="scientific">Steinernema glaseri</name>
    <dbReference type="NCBI Taxonomy" id="37863"/>
    <lineage>
        <taxon>Eukaryota</taxon>
        <taxon>Metazoa</taxon>
        <taxon>Ecdysozoa</taxon>
        <taxon>Nematoda</taxon>
        <taxon>Chromadorea</taxon>
        <taxon>Rhabditida</taxon>
        <taxon>Tylenchina</taxon>
        <taxon>Panagrolaimomorpha</taxon>
        <taxon>Strongyloidoidea</taxon>
        <taxon>Steinernematidae</taxon>
        <taxon>Steinernema</taxon>
    </lineage>
</organism>
<evidence type="ECO:0000313" key="3">
    <source>
        <dbReference type="WBParaSite" id="L893_g4271.t1"/>
    </source>
</evidence>
<protein>
    <submittedName>
        <fullName evidence="3">MATH domain-containing protein</fullName>
    </submittedName>
</protein>
<evidence type="ECO:0000256" key="1">
    <source>
        <dbReference type="SAM" id="MobiDB-lite"/>
    </source>
</evidence>